<evidence type="ECO:0000313" key="10">
    <source>
        <dbReference type="Proteomes" id="UP000332933"/>
    </source>
</evidence>
<protein>
    <submittedName>
        <fullName evidence="9">Aste57867_1853 protein</fullName>
    </submittedName>
</protein>
<comment type="subcellular location">
    <subcellularLocation>
        <location evidence="1">Membrane</location>
        <topology evidence="1">Multi-pass membrane protein</topology>
    </subcellularLocation>
</comment>
<feature type="transmembrane region" description="Helical" evidence="7">
    <location>
        <begin position="308"/>
        <end position="332"/>
    </location>
</feature>
<evidence type="ECO:0000256" key="5">
    <source>
        <dbReference type="ARBA" id="ARBA00022989"/>
    </source>
</evidence>
<gene>
    <name evidence="9" type="primary">Aste57867_1853</name>
    <name evidence="8" type="ORF">As57867_001851</name>
    <name evidence="9" type="ORF">ASTE57867_1853</name>
</gene>
<feature type="transmembrane region" description="Helical" evidence="7">
    <location>
        <begin position="529"/>
        <end position="551"/>
    </location>
</feature>
<feature type="transmembrane region" description="Helical" evidence="7">
    <location>
        <begin position="488"/>
        <end position="509"/>
    </location>
</feature>
<feature type="transmembrane region" description="Helical" evidence="7">
    <location>
        <begin position="572"/>
        <end position="597"/>
    </location>
</feature>
<feature type="transmembrane region" description="Helical" evidence="7">
    <location>
        <begin position="230"/>
        <end position="257"/>
    </location>
</feature>
<dbReference type="PANTHER" id="PTHR31585:SF5">
    <property type="entry name" value="RNA-BINDING S4 DOMAIN-CONTAINING PROTEIN"/>
    <property type="match status" value="1"/>
</dbReference>
<evidence type="ECO:0000313" key="9">
    <source>
        <dbReference type="EMBL" id="VFT79060.1"/>
    </source>
</evidence>
<evidence type="ECO:0000313" key="8">
    <source>
        <dbReference type="EMBL" id="KAF0718186.1"/>
    </source>
</evidence>
<feature type="transmembrane region" description="Helical" evidence="7">
    <location>
        <begin position="455"/>
        <end position="476"/>
    </location>
</feature>
<name>A0A485K776_9STRA</name>
<feature type="transmembrane region" description="Helical" evidence="7">
    <location>
        <begin position="378"/>
        <end position="403"/>
    </location>
</feature>
<keyword evidence="10" id="KW-1185">Reference proteome</keyword>
<accession>A0A485K776</accession>
<dbReference type="Pfam" id="PF03092">
    <property type="entry name" value="BT1"/>
    <property type="match status" value="1"/>
</dbReference>
<dbReference type="OrthoDB" id="754047at2759"/>
<feature type="transmembrane region" description="Helical" evidence="7">
    <location>
        <begin position="415"/>
        <end position="435"/>
    </location>
</feature>
<dbReference type="Proteomes" id="UP000332933">
    <property type="component" value="Unassembled WGS sequence"/>
</dbReference>
<evidence type="ECO:0000256" key="7">
    <source>
        <dbReference type="SAM" id="Phobius"/>
    </source>
</evidence>
<proteinExistence type="inferred from homology"/>
<reference evidence="9 10" key="1">
    <citation type="submission" date="2019-03" db="EMBL/GenBank/DDBJ databases">
        <authorList>
            <person name="Gaulin E."/>
            <person name="Dumas B."/>
        </authorList>
    </citation>
    <scope>NUCLEOTIDE SEQUENCE [LARGE SCALE GENOMIC DNA]</scope>
    <source>
        <strain evidence="9">CBS 568.67</strain>
    </source>
</reference>
<comment type="similarity">
    <text evidence="2">Belongs to the major facilitator superfamily. Folate-biopterin transporter (TC 2.A.71) family.</text>
</comment>
<keyword evidence="5 7" id="KW-1133">Transmembrane helix</keyword>
<reference evidence="8" key="2">
    <citation type="submission" date="2019-06" db="EMBL/GenBank/DDBJ databases">
        <title>Genomics analysis of Aphanomyces spp. identifies a new class of oomycete effector associated with host adaptation.</title>
        <authorList>
            <person name="Gaulin E."/>
        </authorList>
    </citation>
    <scope>NUCLEOTIDE SEQUENCE</scope>
    <source>
        <strain evidence="8">CBS 578.67</strain>
    </source>
</reference>
<evidence type="ECO:0000256" key="4">
    <source>
        <dbReference type="ARBA" id="ARBA00022692"/>
    </source>
</evidence>
<sequence>MSFPNRLGPHITRMGAKQPPKKIWLITEADLPLPMPTRPAALNDQTTSAGSQDYCAILDADRDSVSSSFSRISIMAHAVDTKANDTDFGVLRAGPALELRSWEAFGLLSQYAGVGVMMGFFDVLAHPIFQNYMHMEGYQSASYTALINFGWSSKILFGMLGDCFPIHGYKRRAYMVVGWLIAAASCLVMALSRFPAPYYTTKDVFEKPRLDYTSADLAQLNLAAPLSGGFFIMMSLLACLGFVMAMVAADALVIQAAQREPIATRGRVQTAMYITRDAFSTVPMLLVGFCMNDFKYGGEFDWAVEPNVIFGFVVAPCLLAAAAALFFMVELPEPATSFWTYVKGLWHLVQQRVVWQLCIFKLFHSMCINYNSTLKSPLAYLSVWVAPNVIAIFLIVAQLFRLAAMYGIGRYALNWNWRVSIAVCTIVIALLDTAVNLGATWDVPSLLRLQVPYSLLSSLSAIPEAIIFLFNSYLIVEVADVGNEAMTFALLTSCTNLGWPLGTVLAKTFDSFLTTDLGLIEDDSTATRWQISYSLFASCTVKLFSLAFLVLMPQQKAYVHAIKRTGSSGSRLVPLVFLIVFVLAYVVAFVSNVLAILPGTSCLAIAGGKGC</sequence>
<dbReference type="PANTHER" id="PTHR31585">
    <property type="entry name" value="FOLATE-BIOPTERIN TRANSPORTER 1, CHLOROPLASTIC"/>
    <property type="match status" value="1"/>
</dbReference>
<dbReference type="AlphaFoldDB" id="A0A485K776"/>
<evidence type="ECO:0000256" key="1">
    <source>
        <dbReference type="ARBA" id="ARBA00004141"/>
    </source>
</evidence>
<keyword evidence="4 7" id="KW-0812">Transmembrane</keyword>
<dbReference type="SUPFAM" id="SSF103473">
    <property type="entry name" value="MFS general substrate transporter"/>
    <property type="match status" value="1"/>
</dbReference>
<feature type="transmembrane region" description="Helical" evidence="7">
    <location>
        <begin position="173"/>
        <end position="192"/>
    </location>
</feature>
<dbReference type="InterPro" id="IPR039309">
    <property type="entry name" value="BT1"/>
</dbReference>
<feature type="transmembrane region" description="Helical" evidence="7">
    <location>
        <begin position="108"/>
        <end position="129"/>
    </location>
</feature>
<dbReference type="InterPro" id="IPR036259">
    <property type="entry name" value="MFS_trans_sf"/>
</dbReference>
<dbReference type="GO" id="GO:0016020">
    <property type="term" value="C:membrane"/>
    <property type="evidence" value="ECO:0007669"/>
    <property type="project" value="UniProtKB-SubCell"/>
</dbReference>
<feature type="transmembrane region" description="Helical" evidence="7">
    <location>
        <begin position="141"/>
        <end position="161"/>
    </location>
</feature>
<keyword evidence="6 7" id="KW-0472">Membrane</keyword>
<dbReference type="EMBL" id="VJMH01000172">
    <property type="protein sequence ID" value="KAF0718186.1"/>
    <property type="molecule type" value="Genomic_DNA"/>
</dbReference>
<evidence type="ECO:0000256" key="6">
    <source>
        <dbReference type="ARBA" id="ARBA00023136"/>
    </source>
</evidence>
<evidence type="ECO:0000256" key="2">
    <source>
        <dbReference type="ARBA" id="ARBA00007015"/>
    </source>
</evidence>
<dbReference type="EMBL" id="CAADRA010000172">
    <property type="protein sequence ID" value="VFT79060.1"/>
    <property type="molecule type" value="Genomic_DNA"/>
</dbReference>
<organism evidence="9 10">
    <name type="scientific">Aphanomyces stellatus</name>
    <dbReference type="NCBI Taxonomy" id="120398"/>
    <lineage>
        <taxon>Eukaryota</taxon>
        <taxon>Sar</taxon>
        <taxon>Stramenopiles</taxon>
        <taxon>Oomycota</taxon>
        <taxon>Saprolegniomycetes</taxon>
        <taxon>Saprolegniales</taxon>
        <taxon>Verrucalvaceae</taxon>
        <taxon>Aphanomyces</taxon>
    </lineage>
</organism>
<evidence type="ECO:0000256" key="3">
    <source>
        <dbReference type="ARBA" id="ARBA00022448"/>
    </source>
</evidence>
<keyword evidence="3" id="KW-0813">Transport</keyword>